<proteinExistence type="predicted"/>
<reference evidence="1 2" key="1">
    <citation type="submission" date="2020-07" db="EMBL/GenBank/DDBJ databases">
        <authorList>
            <person name="Partida-Martinez L."/>
            <person name="Huntemann M."/>
            <person name="Clum A."/>
            <person name="Wang J."/>
            <person name="Palaniappan K."/>
            <person name="Ritter S."/>
            <person name="Chen I.-M."/>
            <person name="Stamatis D."/>
            <person name="Reddy T."/>
            <person name="O'Malley R."/>
            <person name="Daum C."/>
            <person name="Shapiro N."/>
            <person name="Ivanova N."/>
            <person name="Kyrpides N."/>
            <person name="Woyke T."/>
        </authorList>
    </citation>
    <scope>NUCLEOTIDE SEQUENCE [LARGE SCALE GENOMIC DNA]</scope>
    <source>
        <strain evidence="1 2">AS2.3</strain>
    </source>
</reference>
<evidence type="ECO:0000313" key="2">
    <source>
        <dbReference type="Proteomes" id="UP000517753"/>
    </source>
</evidence>
<sequence>MADEQGAIPEGMKAWAGGESAPADYDVGGDVLMRGGDRFNEEDNGCPFYWTHDGGLGDIIAYTPAADRLTDTGEPWPGYTTDQDRRRVVTLAKLGLMLSVMAGGDAPEVIGFDASDLYAEVLMALAIEDAEDPDIALEIARDHPEGNLIATPKPPVNAGAMREAAARICDEQHNRLHPEHSNDGRRSICKSLAAAIRNLPDAGEPL</sequence>
<comment type="caution">
    <text evidence="1">The sequence shown here is derived from an EMBL/GenBank/DDBJ whole genome shotgun (WGS) entry which is preliminary data.</text>
</comment>
<organism evidence="1 2">
    <name type="scientific">Sphingomonas melonis</name>
    <dbReference type="NCBI Taxonomy" id="152682"/>
    <lineage>
        <taxon>Bacteria</taxon>
        <taxon>Pseudomonadati</taxon>
        <taxon>Pseudomonadota</taxon>
        <taxon>Alphaproteobacteria</taxon>
        <taxon>Sphingomonadales</taxon>
        <taxon>Sphingomonadaceae</taxon>
        <taxon>Sphingomonas</taxon>
    </lineage>
</organism>
<dbReference type="RefSeq" id="WP_179507354.1">
    <property type="nucleotide sequence ID" value="NZ_JACCBY010000001.1"/>
</dbReference>
<evidence type="ECO:0000313" key="1">
    <source>
        <dbReference type="EMBL" id="NYD88799.1"/>
    </source>
</evidence>
<dbReference type="AlphaFoldDB" id="A0A7Y9FK82"/>
<name>A0A7Y9FK82_9SPHN</name>
<gene>
    <name evidence="1" type="ORF">HD841_000568</name>
</gene>
<dbReference type="EMBL" id="JACCBY010000001">
    <property type="protein sequence ID" value="NYD88799.1"/>
    <property type="molecule type" value="Genomic_DNA"/>
</dbReference>
<protein>
    <submittedName>
        <fullName evidence="1">Uncharacterized protein</fullName>
    </submittedName>
</protein>
<keyword evidence="2" id="KW-1185">Reference proteome</keyword>
<accession>A0A7Y9FK82</accession>
<reference evidence="1 2" key="2">
    <citation type="submission" date="2020-08" db="EMBL/GenBank/DDBJ databases">
        <title>The Agave Microbiome: Exploring the role of microbial communities in plant adaptations to desert environments.</title>
        <authorList>
            <person name="Partida-Martinez L.P."/>
        </authorList>
    </citation>
    <scope>NUCLEOTIDE SEQUENCE [LARGE SCALE GENOMIC DNA]</scope>
    <source>
        <strain evidence="1 2">AS2.3</strain>
    </source>
</reference>
<dbReference type="Proteomes" id="UP000517753">
    <property type="component" value="Unassembled WGS sequence"/>
</dbReference>